<evidence type="ECO:0000256" key="8">
    <source>
        <dbReference type="ARBA" id="ARBA00023303"/>
    </source>
</evidence>
<comment type="similarity">
    <text evidence="9">Belongs to the pannexin family.</text>
</comment>
<dbReference type="Proteomes" id="UP000699462">
    <property type="component" value="Unassembled WGS sequence"/>
</dbReference>
<evidence type="ECO:0000256" key="6">
    <source>
        <dbReference type="ARBA" id="ARBA00023065"/>
    </source>
</evidence>
<feature type="compositionally biased region" description="Basic and acidic residues" evidence="10">
    <location>
        <begin position="244"/>
        <end position="260"/>
    </location>
</feature>
<organism evidence="11 12">
    <name type="scientific">Paragonimus westermani</name>
    <dbReference type="NCBI Taxonomy" id="34504"/>
    <lineage>
        <taxon>Eukaryota</taxon>
        <taxon>Metazoa</taxon>
        <taxon>Spiralia</taxon>
        <taxon>Lophotrochozoa</taxon>
        <taxon>Platyhelminthes</taxon>
        <taxon>Trematoda</taxon>
        <taxon>Digenea</taxon>
        <taxon>Plagiorchiida</taxon>
        <taxon>Troglotremata</taxon>
        <taxon>Troglotrematidae</taxon>
        <taxon>Paragonimus</taxon>
    </lineage>
</organism>
<evidence type="ECO:0000256" key="5">
    <source>
        <dbReference type="ARBA" id="ARBA00022989"/>
    </source>
</evidence>
<comment type="function">
    <text evidence="9">Structural component of the gap junctions.</text>
</comment>
<comment type="subcellular location">
    <subcellularLocation>
        <location evidence="1 9">Cell membrane</location>
        <topology evidence="1 9">Multi-pass membrane protein</topology>
    </subcellularLocation>
</comment>
<evidence type="ECO:0000256" key="9">
    <source>
        <dbReference type="RuleBase" id="RU010713"/>
    </source>
</evidence>
<sequence length="837" mass="96227">MTLLQSGQNAFTTSDFFLAISAQKALGAMVGSEFLDYISKFQVATYVGVEDFADKFNFLITVTILLLCTTVVTVKQYMMKPISCYMATDIGGKNLLDYVENYCWVQGTVPIAYAGRVPETDAGWEELEKQKLLYYQWVPFVLGLQCILFYIPRVIWQMICYNRTGTDIQHLVLSANQAVHETDSKRTELVQHVARTLEQMLFQRDIWKHQLRRAISRDRYIQLQTVRTGQVSTVTSEPTLQPHKSFESNLKDQPLERSDTNDPIQHRSLTSLCCSYLRHILCLFNMNHHRGTFLSLSYLFVKLLYLGNAIGQLFMMQHFLGFNHTQAMFGVAILTSILNGLDWKSTLVFPRVAYCYVPIKHLGTKTNTVTAQCVLPVNMLNEKIYIFLWWWVLFVATVTAFSLFRWSLFSISRTRGIDVVRKYLTLADVYRSADKSLVEEFSKTFLRRDGVFLLRMLSNNAGEIVTSEILAQLWSLYIKPRAEGNQKDTVKVEPSDRDGGNSSAPATAPHQIEKQSSSSDHLSRGNQSPSAPPTRTVLNVDKHDNPAPVSAHDVLLQRPKHREYESGLWARTRRRLWKLCNLFIVSKRLGTRLFGLYMIIKMLYLLNSIGQIFMMQSFLGFNTGNYSLFGMAIARDILDGRDWQVTLVFPRVGYCLVPVRHMGSNNYVTGQCVLPVNMLNERIYVFLWFWIVLVCTVNALSIPTWFLRMSYQKSRTCFIKKYLKLGEVLTSKDRHMVEKFKRQFLRHDGIFLLRMIALNAGELICSDVVCQLWQIFKTRYFYRDFMLTDEEQEVEDRARTRINLSEGVVATGDKTASKPIPSAPIEGTDVVKKSDYA</sequence>
<dbReference type="PANTHER" id="PTHR11893:SF36">
    <property type="entry name" value="INNEXIN-5"/>
    <property type="match status" value="1"/>
</dbReference>
<feature type="region of interest" description="Disordered" evidence="10">
    <location>
        <begin position="812"/>
        <end position="837"/>
    </location>
</feature>
<dbReference type="GO" id="GO:0005921">
    <property type="term" value="C:gap junction"/>
    <property type="evidence" value="ECO:0007669"/>
    <property type="project" value="UniProtKB-UniRule"/>
</dbReference>
<reference evidence="11 12" key="1">
    <citation type="submission" date="2019-07" db="EMBL/GenBank/DDBJ databases">
        <title>Annotation for the trematode Paragonimus westermani.</title>
        <authorList>
            <person name="Choi Y.-J."/>
        </authorList>
    </citation>
    <scope>NUCLEOTIDE SEQUENCE [LARGE SCALE GENOMIC DNA]</scope>
    <source>
        <strain evidence="11">180907_Pwestermani</strain>
    </source>
</reference>
<feature type="transmembrane region" description="Helical" evidence="9">
    <location>
        <begin position="594"/>
        <end position="614"/>
    </location>
</feature>
<feature type="transmembrane region" description="Helical" evidence="9">
    <location>
        <begin position="134"/>
        <end position="151"/>
    </location>
</feature>
<evidence type="ECO:0000256" key="2">
    <source>
        <dbReference type="ARBA" id="ARBA00022448"/>
    </source>
</evidence>
<evidence type="ECO:0000313" key="11">
    <source>
        <dbReference type="EMBL" id="KAF8565392.1"/>
    </source>
</evidence>
<dbReference type="Pfam" id="PF00876">
    <property type="entry name" value="Innexin"/>
    <property type="match status" value="2"/>
</dbReference>
<dbReference type="PROSITE" id="PS51013">
    <property type="entry name" value="PANNEXIN"/>
    <property type="match status" value="2"/>
</dbReference>
<evidence type="ECO:0000256" key="3">
    <source>
        <dbReference type="ARBA" id="ARBA00022475"/>
    </source>
</evidence>
<accession>A0A8T0DD99</accession>
<keyword evidence="2 9" id="KW-0813">Transport</keyword>
<keyword evidence="4 9" id="KW-0812">Transmembrane</keyword>
<evidence type="ECO:0000256" key="4">
    <source>
        <dbReference type="ARBA" id="ARBA00022692"/>
    </source>
</evidence>
<evidence type="ECO:0000313" key="12">
    <source>
        <dbReference type="Proteomes" id="UP000699462"/>
    </source>
</evidence>
<feature type="region of interest" description="Disordered" evidence="10">
    <location>
        <begin position="487"/>
        <end position="543"/>
    </location>
</feature>
<gene>
    <name evidence="9" type="primary">inx</name>
    <name evidence="11" type="ORF">P879_03020</name>
</gene>
<dbReference type="GO" id="GO:0005886">
    <property type="term" value="C:plasma membrane"/>
    <property type="evidence" value="ECO:0007669"/>
    <property type="project" value="UniProtKB-SubCell"/>
</dbReference>
<feature type="transmembrane region" description="Helical" evidence="9">
    <location>
        <begin position="56"/>
        <end position="74"/>
    </location>
</feature>
<dbReference type="PRINTS" id="PR01262">
    <property type="entry name" value="INNEXIN"/>
</dbReference>
<dbReference type="AlphaFoldDB" id="A0A8T0DD99"/>
<proteinExistence type="inferred from homology"/>
<keyword evidence="7 9" id="KW-0472">Membrane</keyword>
<feature type="region of interest" description="Disordered" evidence="10">
    <location>
        <begin position="234"/>
        <end position="261"/>
    </location>
</feature>
<keyword evidence="6 9" id="KW-0406">Ion transport</keyword>
<evidence type="ECO:0000256" key="10">
    <source>
        <dbReference type="SAM" id="MobiDB-lite"/>
    </source>
</evidence>
<dbReference type="GO" id="GO:0034220">
    <property type="term" value="P:monoatomic ion transmembrane transport"/>
    <property type="evidence" value="ECO:0007669"/>
    <property type="project" value="UniProtKB-KW"/>
</dbReference>
<keyword evidence="3" id="KW-1003">Cell membrane</keyword>
<feature type="transmembrane region" description="Helical" evidence="9">
    <location>
        <begin position="384"/>
        <end position="404"/>
    </location>
</feature>
<comment type="caution">
    <text evidence="9">Lacks conserved residue(s) required for the propagation of feature annotation.</text>
</comment>
<feature type="compositionally biased region" description="Basic and acidic residues" evidence="10">
    <location>
        <begin position="487"/>
        <end position="499"/>
    </location>
</feature>
<comment type="caution">
    <text evidence="11">The sequence shown here is derived from an EMBL/GenBank/DDBJ whole genome shotgun (WGS) entry which is preliminary data.</text>
</comment>
<dbReference type="PANTHER" id="PTHR11893">
    <property type="entry name" value="INNEXIN"/>
    <property type="match status" value="1"/>
</dbReference>
<name>A0A8T0DD99_9TREM</name>
<feature type="compositionally biased region" description="Polar residues" evidence="10">
    <location>
        <begin position="514"/>
        <end position="529"/>
    </location>
</feature>
<keyword evidence="5 9" id="KW-1133">Transmembrane helix</keyword>
<evidence type="ECO:0000256" key="1">
    <source>
        <dbReference type="ARBA" id="ARBA00004651"/>
    </source>
</evidence>
<dbReference type="OrthoDB" id="5867527at2759"/>
<keyword evidence="8 9" id="KW-0407">Ion channel</keyword>
<dbReference type="EMBL" id="JTDF01006839">
    <property type="protein sequence ID" value="KAF8565392.1"/>
    <property type="molecule type" value="Genomic_DNA"/>
</dbReference>
<feature type="transmembrane region" description="Helical" evidence="9">
    <location>
        <begin position="683"/>
        <end position="706"/>
    </location>
</feature>
<protein>
    <recommendedName>
        <fullName evidence="9">Innexin</fullName>
    </recommendedName>
</protein>
<evidence type="ECO:0000256" key="7">
    <source>
        <dbReference type="ARBA" id="ARBA00023136"/>
    </source>
</evidence>
<keyword evidence="12" id="KW-1185">Reference proteome</keyword>
<feature type="transmembrane region" description="Helical" evidence="9">
    <location>
        <begin position="293"/>
        <end position="315"/>
    </location>
</feature>
<dbReference type="InterPro" id="IPR000990">
    <property type="entry name" value="Innexin"/>
</dbReference>